<dbReference type="EMBL" id="CP116341">
    <property type="protein sequence ID" value="WOV84450.1"/>
    <property type="molecule type" value="Genomic_DNA"/>
</dbReference>
<dbReference type="PANTHER" id="PTHR35882">
    <property type="entry name" value="PELA"/>
    <property type="match status" value="1"/>
</dbReference>
<evidence type="ECO:0000313" key="4">
    <source>
        <dbReference type="Proteomes" id="UP001303532"/>
    </source>
</evidence>
<proteinExistence type="predicted"/>
<protein>
    <submittedName>
        <fullName evidence="3">Endo alpha-1,4 polygalactosaminidase</fullName>
    </submittedName>
</protein>
<dbReference type="Pfam" id="PF03537">
    <property type="entry name" value="Glyco_hydro_114"/>
    <property type="match status" value="1"/>
</dbReference>
<dbReference type="Gene3D" id="3.20.20.70">
    <property type="entry name" value="Aldolase class I"/>
    <property type="match status" value="1"/>
</dbReference>
<dbReference type="PANTHER" id="PTHR35882:SF2">
    <property type="entry name" value="PELA"/>
    <property type="match status" value="1"/>
</dbReference>
<dbReference type="Proteomes" id="UP001303532">
    <property type="component" value="Chromosome"/>
</dbReference>
<keyword evidence="1" id="KW-0732">Signal</keyword>
<sequence length="281" mass="33296">MFKKLFPVLLLCLLFASTVSGKETFAAMDSSPLDHVQSYKIFYDEPTQKIQRQMKKYDLVIVEPAFYTKELVTKLQKSGTKLYAYVSVMESDTWNTERIESLQPQDFFIKNGERVHFEEWDSYLMDMTSSHYRSVLMNDIQTQVVDKGFDGVFFDTVGDMEDQFYGKDPQQYNAQKSGFITLLNQLDRQYENLSNIQNWGIELFRADTVQYMDALMWEGFEYKSMTRDEWSQNQIKGLQQLQKKHNFKVLTVSFEQHAKSKKYAEKQGFLHYAEHKNFNQW</sequence>
<evidence type="ECO:0000313" key="3">
    <source>
        <dbReference type="EMBL" id="WOV84450.1"/>
    </source>
</evidence>
<dbReference type="RefSeq" id="WP_323692098.1">
    <property type="nucleotide sequence ID" value="NZ_CP116341.1"/>
</dbReference>
<feature type="chain" id="PRO_5045780901" evidence="1">
    <location>
        <begin position="22"/>
        <end position="281"/>
    </location>
</feature>
<evidence type="ECO:0000256" key="1">
    <source>
        <dbReference type="SAM" id="SignalP"/>
    </source>
</evidence>
<dbReference type="InterPro" id="IPR017853">
    <property type="entry name" value="GH"/>
</dbReference>
<organism evidence="3 4">
    <name type="scientific">Sporosarcina jeotgali</name>
    <dbReference type="NCBI Taxonomy" id="3020056"/>
    <lineage>
        <taxon>Bacteria</taxon>
        <taxon>Bacillati</taxon>
        <taxon>Bacillota</taxon>
        <taxon>Bacilli</taxon>
        <taxon>Bacillales</taxon>
        <taxon>Caryophanaceae</taxon>
        <taxon>Sporosarcina</taxon>
    </lineage>
</organism>
<gene>
    <name evidence="3" type="ORF">PGH26_00575</name>
</gene>
<accession>A0ABZ0KW21</accession>
<evidence type="ECO:0000259" key="2">
    <source>
        <dbReference type="Pfam" id="PF03537"/>
    </source>
</evidence>
<dbReference type="InterPro" id="IPR004352">
    <property type="entry name" value="GH114_TIM-barrel"/>
</dbReference>
<dbReference type="SUPFAM" id="SSF51445">
    <property type="entry name" value="(Trans)glycosidases"/>
    <property type="match status" value="1"/>
</dbReference>
<name>A0ABZ0KW21_9BACL</name>
<reference evidence="3 4" key="1">
    <citation type="submission" date="2023-01" db="EMBL/GenBank/DDBJ databases">
        <title>Sporosarcina sp. nov., isolated from Korean tranditional fermented seafood 'Jeotgal'.</title>
        <authorList>
            <person name="Yang A.-I."/>
        </authorList>
    </citation>
    <scope>NUCLEOTIDE SEQUENCE [LARGE SCALE GENOMIC DNA]</scope>
    <source>
        <strain evidence="3 4">B2O-1</strain>
    </source>
</reference>
<dbReference type="InterPro" id="IPR013785">
    <property type="entry name" value="Aldolase_TIM"/>
</dbReference>
<feature type="signal peptide" evidence="1">
    <location>
        <begin position="1"/>
        <end position="21"/>
    </location>
</feature>
<feature type="domain" description="Glycoside-hydrolase family GH114 TIM-barrel" evidence="2">
    <location>
        <begin position="52"/>
        <end position="273"/>
    </location>
</feature>
<keyword evidence="4" id="KW-1185">Reference proteome</keyword>